<proteinExistence type="predicted"/>
<dbReference type="EMBL" id="JABAYA010000170">
    <property type="protein sequence ID" value="KAF7722944.1"/>
    <property type="molecule type" value="Genomic_DNA"/>
</dbReference>
<keyword evidence="2" id="KW-1185">Reference proteome</keyword>
<accession>A0A8H7BKI5</accession>
<reference evidence="1" key="1">
    <citation type="submission" date="2020-01" db="EMBL/GenBank/DDBJ databases">
        <title>Genome Sequencing of Three Apophysomyces-Like Fungal Strains Confirms a Novel Fungal Genus in the Mucoromycota with divergent Burkholderia-like Endosymbiotic Bacteria.</title>
        <authorList>
            <person name="Stajich J.E."/>
            <person name="Macias A.M."/>
            <person name="Carter-House D."/>
            <person name="Lovett B."/>
            <person name="Kasson L.R."/>
            <person name="Berry K."/>
            <person name="Grigoriev I."/>
            <person name="Chang Y."/>
            <person name="Spatafora J."/>
            <person name="Kasson M.T."/>
        </authorList>
    </citation>
    <scope>NUCLEOTIDE SEQUENCE</scope>
    <source>
        <strain evidence="1">NRRL A-21654</strain>
    </source>
</reference>
<dbReference type="OrthoDB" id="296767at2759"/>
<sequence length="187" mass="21171">MTRILPILQPANPAEYIILRKSLTKFQNKVKHRHSILKQQLLPWLRNSPSIMPKSDFTELFSGHGQGKSLPNMVSKPALELVLKAILLSFRTTDYAAPSNFNEWVPKPKNGCSLKEDYRNLLMATLKYAIDKLNQKAIYSNMISFCAKVLALCFFKIPGLASALLQVLSVRPSTLKRLRVEMGTLDK</sequence>
<dbReference type="AlphaFoldDB" id="A0A8H7BKI5"/>
<gene>
    <name evidence="1" type="ORF">EC973_002576</name>
</gene>
<evidence type="ECO:0000313" key="2">
    <source>
        <dbReference type="Proteomes" id="UP000605846"/>
    </source>
</evidence>
<name>A0A8H7BKI5_9FUNG</name>
<dbReference type="PANTHER" id="PTHR37988">
    <property type="entry name" value="UPF0592 MEMBRANE PROTEIN C7D4.03C"/>
    <property type="match status" value="1"/>
</dbReference>
<dbReference type="PANTHER" id="PTHR37988:SF1">
    <property type="entry name" value="UPF0592 MEMBRANE PROTEIN C7D4.03C"/>
    <property type="match status" value="1"/>
</dbReference>
<protein>
    <submittedName>
        <fullName evidence="1">Uncharacterized protein</fullName>
    </submittedName>
</protein>
<comment type="caution">
    <text evidence="1">The sequence shown here is derived from an EMBL/GenBank/DDBJ whole genome shotgun (WGS) entry which is preliminary data.</text>
</comment>
<evidence type="ECO:0000313" key="1">
    <source>
        <dbReference type="EMBL" id="KAF7722944.1"/>
    </source>
</evidence>
<dbReference type="Proteomes" id="UP000605846">
    <property type="component" value="Unassembled WGS sequence"/>
</dbReference>
<organism evidence="1 2">
    <name type="scientific">Apophysomyces ossiformis</name>
    <dbReference type="NCBI Taxonomy" id="679940"/>
    <lineage>
        <taxon>Eukaryota</taxon>
        <taxon>Fungi</taxon>
        <taxon>Fungi incertae sedis</taxon>
        <taxon>Mucoromycota</taxon>
        <taxon>Mucoromycotina</taxon>
        <taxon>Mucoromycetes</taxon>
        <taxon>Mucorales</taxon>
        <taxon>Mucorineae</taxon>
        <taxon>Mucoraceae</taxon>
        <taxon>Apophysomyces</taxon>
    </lineage>
</organism>